<gene>
    <name evidence="1" type="ORF">Q766_11055</name>
</gene>
<dbReference type="RefSeq" id="WP_026992738.1">
    <property type="nucleotide sequence ID" value="NZ_JRLY01000008.1"/>
</dbReference>
<dbReference type="OrthoDB" id="1364765at2"/>
<keyword evidence="2" id="KW-1185">Reference proteome</keyword>
<proteinExistence type="predicted"/>
<dbReference type="EMBL" id="JRLY01000008">
    <property type="protein sequence ID" value="KGO92655.1"/>
    <property type="molecule type" value="Genomic_DNA"/>
</dbReference>
<protein>
    <recommendedName>
        <fullName evidence="3">Lipoprotein</fullName>
    </recommendedName>
</protein>
<comment type="caution">
    <text evidence="1">The sequence shown here is derived from an EMBL/GenBank/DDBJ whole genome shotgun (WGS) entry which is preliminary data.</text>
</comment>
<dbReference type="AlphaFoldDB" id="A0A0A2MWU1"/>
<organism evidence="1 2">
    <name type="scientific">Flavobacterium subsaxonicum WB 4.1-42 = DSM 21790</name>
    <dbReference type="NCBI Taxonomy" id="1121898"/>
    <lineage>
        <taxon>Bacteria</taxon>
        <taxon>Pseudomonadati</taxon>
        <taxon>Bacteroidota</taxon>
        <taxon>Flavobacteriia</taxon>
        <taxon>Flavobacteriales</taxon>
        <taxon>Flavobacteriaceae</taxon>
        <taxon>Flavobacterium</taxon>
    </lineage>
</organism>
<evidence type="ECO:0000313" key="1">
    <source>
        <dbReference type="EMBL" id="KGO92655.1"/>
    </source>
</evidence>
<accession>A0A0A2MWU1</accession>
<evidence type="ECO:0008006" key="3">
    <source>
        <dbReference type="Google" id="ProtNLM"/>
    </source>
</evidence>
<dbReference type="PROSITE" id="PS51257">
    <property type="entry name" value="PROKAR_LIPOPROTEIN"/>
    <property type="match status" value="1"/>
</dbReference>
<sequence>MKKIILLFAVLIIVGCKKSEGGLELTVENDTIIASSDENGEYVNIIKFSITNNSDDHYYINNNCHDGKICETAVYSDGVNLRIYNRDNTEIKYNHGHFTGGDEASDAYYLLLKNAMLYEKSLGYEYPVDYYRQVGFKNFFIYSGETIYFEYPLNINKAVGYEAVRVGLITLDKNKHYKATVSMFSDSTRYKDVLPRDILKTLKANNIKVYHGDIKSNKLPVKVMP</sequence>
<evidence type="ECO:0000313" key="2">
    <source>
        <dbReference type="Proteomes" id="UP000030111"/>
    </source>
</evidence>
<dbReference type="Proteomes" id="UP000030111">
    <property type="component" value="Unassembled WGS sequence"/>
</dbReference>
<name>A0A0A2MWU1_9FLAO</name>
<dbReference type="STRING" id="1121898.GCA_000422725_02376"/>
<reference evidence="1 2" key="1">
    <citation type="submission" date="2013-09" db="EMBL/GenBank/DDBJ databases">
        <authorList>
            <person name="Zeng Z."/>
            <person name="Chen C."/>
        </authorList>
    </citation>
    <scope>NUCLEOTIDE SEQUENCE [LARGE SCALE GENOMIC DNA]</scope>
    <source>
        <strain evidence="1 2">WB 4.1-42</strain>
    </source>
</reference>